<dbReference type="SFLD" id="SFLDS00005">
    <property type="entry name" value="Isoprenoid_Synthase_Type_I"/>
    <property type="match status" value="1"/>
</dbReference>
<reference evidence="8" key="1">
    <citation type="submission" date="2023-09" db="EMBL/GenBank/DDBJ databases">
        <title>Genomes of two closely related lineages of the louse Polyplax serrata with different host specificities.</title>
        <authorList>
            <person name="Martinu J."/>
            <person name="Tarabai H."/>
            <person name="Stefka J."/>
            <person name="Hypsa V."/>
        </authorList>
    </citation>
    <scope>NUCLEOTIDE SEQUENCE [LARGE SCALE GENOMIC DNA]</scope>
    <source>
        <strain evidence="8">HR10_N</strain>
    </source>
</reference>
<comment type="cofactor">
    <cofactor evidence="1">
        <name>Mg(2+)</name>
        <dbReference type="ChEBI" id="CHEBI:18420"/>
    </cofactor>
</comment>
<dbReference type="PROSITE" id="PS00723">
    <property type="entry name" value="POLYPRENYL_SYNTHASE_1"/>
    <property type="match status" value="1"/>
</dbReference>
<evidence type="ECO:0000313" key="9">
    <source>
        <dbReference type="Proteomes" id="UP001360424"/>
    </source>
</evidence>
<dbReference type="SUPFAM" id="SSF48576">
    <property type="entry name" value="Terpenoid synthases"/>
    <property type="match status" value="1"/>
</dbReference>
<organism evidence="8 9">
    <name type="scientific">Candidatus Legionella polyplacis</name>
    <dbReference type="NCBI Taxonomy" id="2005262"/>
    <lineage>
        <taxon>Bacteria</taxon>
        <taxon>Pseudomonadati</taxon>
        <taxon>Pseudomonadota</taxon>
        <taxon>Gammaproteobacteria</taxon>
        <taxon>Legionellales</taxon>
        <taxon>Legionellaceae</taxon>
        <taxon>Legionella</taxon>
    </lineage>
</organism>
<evidence type="ECO:0000256" key="6">
    <source>
        <dbReference type="ARBA" id="ARBA00023229"/>
    </source>
</evidence>
<evidence type="ECO:0000256" key="1">
    <source>
        <dbReference type="ARBA" id="ARBA00001946"/>
    </source>
</evidence>
<keyword evidence="6" id="KW-0414">Isoprene biosynthesis</keyword>
<name>A0ABZ2GXE4_9GAMM</name>
<dbReference type="Proteomes" id="UP001360424">
    <property type="component" value="Chromosome"/>
</dbReference>
<evidence type="ECO:0000313" key="8">
    <source>
        <dbReference type="EMBL" id="WWR12107.1"/>
    </source>
</evidence>
<dbReference type="RefSeq" id="WP_338521735.1">
    <property type="nucleotide sequence ID" value="NZ_CP135136.1"/>
</dbReference>
<dbReference type="PANTHER" id="PTHR43281">
    <property type="entry name" value="FARNESYL DIPHOSPHATE SYNTHASE"/>
    <property type="match status" value="1"/>
</dbReference>
<keyword evidence="9" id="KW-1185">Reference proteome</keyword>
<evidence type="ECO:0000256" key="3">
    <source>
        <dbReference type="ARBA" id="ARBA00022679"/>
    </source>
</evidence>
<evidence type="ECO:0000256" key="5">
    <source>
        <dbReference type="ARBA" id="ARBA00022842"/>
    </source>
</evidence>
<dbReference type="Gene3D" id="1.10.600.10">
    <property type="entry name" value="Farnesyl Diphosphate Synthase"/>
    <property type="match status" value="1"/>
</dbReference>
<sequence length="309" mass="35917">MNNKTLEYYSKRHEFFLKNIFHDIDIPSKRIKKAILYTLFPGGKRIRPMLVYLCGELFGIKKKSILDIIAVSIELIHCYSLIHDDLPSMDNDDYRRGKLSCHKFFDEATAILTGNAMQAFATDFLLKKLSKLLKPNKIISIVHILLLSSGLQGIISGQSLDLHITKNHHLNKKTLYKIYMLKTEKLISACFKMVYKIPTNPSSLIIKIVNKYAHYLSLALQIQNDYLDFYNKNFSGKKRSSDFINQKKTFATLYDKNKLNNIINTYFQKAKNIILPLGKKSKNLIFLTKKLENYTNPNIINYKYKQSKK</sequence>
<proteinExistence type="inferred from homology"/>
<dbReference type="InterPro" id="IPR033749">
    <property type="entry name" value="Polyprenyl_synt_CS"/>
</dbReference>
<keyword evidence="4" id="KW-0479">Metal-binding</keyword>
<gene>
    <name evidence="8" type="ORF">RQL38_00495</name>
</gene>
<evidence type="ECO:0000256" key="7">
    <source>
        <dbReference type="RuleBase" id="RU004466"/>
    </source>
</evidence>
<dbReference type="EMBL" id="CP135136">
    <property type="protein sequence ID" value="WWR12107.1"/>
    <property type="molecule type" value="Genomic_DNA"/>
</dbReference>
<protein>
    <submittedName>
        <fullName evidence="8">Polyprenyl synthetase family protein</fullName>
    </submittedName>
</protein>
<dbReference type="Pfam" id="PF00348">
    <property type="entry name" value="polyprenyl_synt"/>
    <property type="match status" value="1"/>
</dbReference>
<dbReference type="InterPro" id="IPR000092">
    <property type="entry name" value="Polyprenyl_synt"/>
</dbReference>
<dbReference type="InterPro" id="IPR008949">
    <property type="entry name" value="Isoprenoid_synthase_dom_sf"/>
</dbReference>
<keyword evidence="3 7" id="KW-0808">Transferase</keyword>
<comment type="similarity">
    <text evidence="2 7">Belongs to the FPP/GGPP synthase family.</text>
</comment>
<dbReference type="CDD" id="cd00685">
    <property type="entry name" value="Trans_IPPS_HT"/>
    <property type="match status" value="1"/>
</dbReference>
<evidence type="ECO:0000256" key="4">
    <source>
        <dbReference type="ARBA" id="ARBA00022723"/>
    </source>
</evidence>
<keyword evidence="5" id="KW-0460">Magnesium</keyword>
<dbReference type="PANTHER" id="PTHR43281:SF1">
    <property type="entry name" value="FARNESYL DIPHOSPHATE SYNTHASE"/>
    <property type="match status" value="1"/>
</dbReference>
<accession>A0ABZ2GXE4</accession>
<evidence type="ECO:0000256" key="2">
    <source>
        <dbReference type="ARBA" id="ARBA00006706"/>
    </source>
</evidence>